<keyword evidence="2" id="KW-0548">Nucleotidyltransferase</keyword>
<dbReference type="Proteomes" id="UP000325440">
    <property type="component" value="Unassembled WGS sequence"/>
</dbReference>
<dbReference type="InterPro" id="IPR043502">
    <property type="entry name" value="DNA/RNA_pol_sf"/>
</dbReference>
<dbReference type="PANTHER" id="PTHR36688:SF2">
    <property type="entry name" value="ENDONUCLEASE_EXONUCLEASE_PHOSPHATASE DOMAIN-CONTAINING PROTEIN"/>
    <property type="match status" value="1"/>
</dbReference>
<gene>
    <name evidence="2" type="ORF">CINCED_3A006710</name>
</gene>
<evidence type="ECO:0000259" key="1">
    <source>
        <dbReference type="PROSITE" id="PS50878"/>
    </source>
</evidence>
<keyword evidence="2" id="KW-0808">Transferase</keyword>
<dbReference type="InterPro" id="IPR052560">
    <property type="entry name" value="RdDP_mobile_element"/>
</dbReference>
<dbReference type="SUPFAM" id="SSF56672">
    <property type="entry name" value="DNA/RNA polymerases"/>
    <property type="match status" value="1"/>
</dbReference>
<dbReference type="Pfam" id="PF00078">
    <property type="entry name" value="RVT_1"/>
    <property type="match status" value="1"/>
</dbReference>
<evidence type="ECO:0000313" key="2">
    <source>
        <dbReference type="EMBL" id="VVC42661.1"/>
    </source>
</evidence>
<dbReference type="InterPro" id="IPR000477">
    <property type="entry name" value="RT_dom"/>
</dbReference>
<keyword evidence="2" id="KW-0695">RNA-directed DNA polymerase</keyword>
<proteinExistence type="predicted"/>
<name>A0A5E4NJU7_9HEMI</name>
<organism evidence="2 3">
    <name type="scientific">Cinara cedri</name>
    <dbReference type="NCBI Taxonomy" id="506608"/>
    <lineage>
        <taxon>Eukaryota</taxon>
        <taxon>Metazoa</taxon>
        <taxon>Ecdysozoa</taxon>
        <taxon>Arthropoda</taxon>
        <taxon>Hexapoda</taxon>
        <taxon>Insecta</taxon>
        <taxon>Pterygota</taxon>
        <taxon>Neoptera</taxon>
        <taxon>Paraneoptera</taxon>
        <taxon>Hemiptera</taxon>
        <taxon>Sternorrhyncha</taxon>
        <taxon>Aphidomorpha</taxon>
        <taxon>Aphidoidea</taxon>
        <taxon>Aphididae</taxon>
        <taxon>Lachninae</taxon>
        <taxon>Cinara</taxon>
    </lineage>
</organism>
<dbReference type="PROSITE" id="PS50878">
    <property type="entry name" value="RT_POL"/>
    <property type="match status" value="1"/>
</dbReference>
<keyword evidence="3" id="KW-1185">Reference proteome</keyword>
<protein>
    <submittedName>
        <fullName evidence="2">Reverse transcriptase domain</fullName>
    </submittedName>
</protein>
<dbReference type="GO" id="GO:0003964">
    <property type="term" value="F:RNA-directed DNA polymerase activity"/>
    <property type="evidence" value="ECO:0007669"/>
    <property type="project" value="UniProtKB-KW"/>
</dbReference>
<reference evidence="2 3" key="1">
    <citation type="submission" date="2019-08" db="EMBL/GenBank/DDBJ databases">
        <authorList>
            <person name="Alioto T."/>
            <person name="Alioto T."/>
            <person name="Gomez Garrido J."/>
        </authorList>
    </citation>
    <scope>NUCLEOTIDE SEQUENCE [LARGE SCALE GENOMIC DNA]</scope>
</reference>
<dbReference type="OrthoDB" id="6620931at2759"/>
<accession>A0A5E4NJU7</accession>
<feature type="domain" description="Reverse transcriptase" evidence="1">
    <location>
        <begin position="1"/>
        <end position="113"/>
    </location>
</feature>
<sequence>MNIVDQGSVLSPVLFNVYTSDIMNTTSWKFMYADDVGLVTQAESFEKLEEILNEDLSIVQTYFKSWHLTLNPNKTTSIAFHLNNRESDRKLNLMAQGVYIQGEDAPKYLGIKLDRTLTFKQHLEGVKNKLKTRNNIISKLAGTNWRCRANVLRTSALALVYSAGEYCAPV</sequence>
<dbReference type="AlphaFoldDB" id="A0A5E4NJU7"/>
<dbReference type="EMBL" id="CABPRJ010001972">
    <property type="protein sequence ID" value="VVC42661.1"/>
    <property type="molecule type" value="Genomic_DNA"/>
</dbReference>
<evidence type="ECO:0000313" key="3">
    <source>
        <dbReference type="Proteomes" id="UP000325440"/>
    </source>
</evidence>
<dbReference type="PANTHER" id="PTHR36688">
    <property type="entry name" value="ENDO/EXONUCLEASE/PHOSPHATASE DOMAIN-CONTAINING PROTEIN"/>
    <property type="match status" value="1"/>
</dbReference>